<keyword evidence="1" id="KW-0812">Transmembrane</keyword>
<keyword evidence="3" id="KW-1185">Reference proteome</keyword>
<keyword evidence="1" id="KW-1133">Transmembrane helix</keyword>
<gene>
    <name evidence="2" type="ORF">WG900_16450</name>
</gene>
<keyword evidence="1" id="KW-0472">Membrane</keyword>
<evidence type="ECO:0000313" key="2">
    <source>
        <dbReference type="EMBL" id="MEJ6011506.1"/>
    </source>
</evidence>
<evidence type="ECO:0000256" key="1">
    <source>
        <dbReference type="SAM" id="Phobius"/>
    </source>
</evidence>
<proteinExistence type="predicted"/>
<dbReference type="Proteomes" id="UP001379235">
    <property type="component" value="Unassembled WGS sequence"/>
</dbReference>
<reference evidence="2 3" key="1">
    <citation type="submission" date="2024-03" db="EMBL/GenBank/DDBJ databases">
        <authorList>
            <person name="Jo J.-H."/>
        </authorList>
    </citation>
    <scope>NUCLEOTIDE SEQUENCE [LARGE SCALE GENOMIC DNA]</scope>
    <source>
        <strain evidence="2 3">AS3R-12</strain>
    </source>
</reference>
<name>A0ABU8SC06_9SPHN</name>
<dbReference type="EMBL" id="JBBHJY010000009">
    <property type="protein sequence ID" value="MEJ6011506.1"/>
    <property type="molecule type" value="Genomic_DNA"/>
</dbReference>
<accession>A0ABU8SC06</accession>
<organism evidence="2 3">
    <name type="scientific">Novosphingobium aquae</name>
    <dbReference type="NCBI Taxonomy" id="3133435"/>
    <lineage>
        <taxon>Bacteria</taxon>
        <taxon>Pseudomonadati</taxon>
        <taxon>Pseudomonadota</taxon>
        <taxon>Alphaproteobacteria</taxon>
        <taxon>Sphingomonadales</taxon>
        <taxon>Sphingomonadaceae</taxon>
        <taxon>Novosphingobium</taxon>
    </lineage>
</organism>
<evidence type="ECO:0000313" key="3">
    <source>
        <dbReference type="Proteomes" id="UP001379235"/>
    </source>
</evidence>
<protein>
    <submittedName>
        <fullName evidence="2">Uncharacterized protein</fullName>
    </submittedName>
</protein>
<comment type="caution">
    <text evidence="2">The sequence shown here is derived from an EMBL/GenBank/DDBJ whole genome shotgun (WGS) entry which is preliminary data.</text>
</comment>
<feature type="transmembrane region" description="Helical" evidence="1">
    <location>
        <begin position="57"/>
        <end position="76"/>
    </location>
</feature>
<sequence length="81" mass="8571">MIGSALLADAEEALAFQQSAKADRDAKDKIEVLNGSGIYGIRRLCDFAVRRDGSLRLGGMLAAYVVAFVILLAAGLSGDRK</sequence>
<dbReference type="RefSeq" id="WP_339968828.1">
    <property type="nucleotide sequence ID" value="NZ_JBBHJY010000009.1"/>
</dbReference>